<reference evidence="6" key="1">
    <citation type="journal article" date="2019" name="Int. J. Syst. Evol. Microbiol.">
        <title>The Global Catalogue of Microorganisms (GCM) 10K type strain sequencing project: providing services to taxonomists for standard genome sequencing and annotation.</title>
        <authorList>
            <consortium name="The Broad Institute Genomics Platform"/>
            <consortium name="The Broad Institute Genome Sequencing Center for Infectious Disease"/>
            <person name="Wu L."/>
            <person name="Ma J."/>
        </authorList>
    </citation>
    <scope>NUCLEOTIDE SEQUENCE [LARGE SCALE GENOMIC DNA]</scope>
    <source>
        <strain evidence="6">CGMCC 1.15461</strain>
    </source>
</reference>
<feature type="chain" id="PRO_5046807855" description="Peptide-N-glycosidase F N-terminal domain-containing protein" evidence="3">
    <location>
        <begin position="39"/>
        <end position="464"/>
    </location>
</feature>
<accession>A0ABQ1JL17</accession>
<dbReference type="RefSeq" id="WP_188619779.1">
    <property type="nucleotide sequence ID" value="NZ_BMJE01000002.1"/>
</dbReference>
<dbReference type="EMBL" id="BMJE01000002">
    <property type="protein sequence ID" value="GGB68923.1"/>
    <property type="molecule type" value="Genomic_DNA"/>
</dbReference>
<keyword evidence="6" id="KW-1185">Reference proteome</keyword>
<comment type="caution">
    <text evidence="5">The sequence shown here is derived from an EMBL/GenBank/DDBJ whole genome shotgun (WGS) entry which is preliminary data.</text>
</comment>
<dbReference type="Pfam" id="PF09112">
    <property type="entry name" value="N-glycanase_N"/>
    <property type="match status" value="1"/>
</dbReference>
<dbReference type="Gene3D" id="2.60.120.230">
    <property type="match status" value="2"/>
</dbReference>
<evidence type="ECO:0000256" key="1">
    <source>
        <dbReference type="ARBA" id="ARBA00022729"/>
    </source>
</evidence>
<dbReference type="InterPro" id="IPR008977">
    <property type="entry name" value="PHM/PNGase_F_dom_sf"/>
</dbReference>
<feature type="domain" description="Peptide-N-glycosidase F N-terminal" evidence="4">
    <location>
        <begin position="44"/>
        <end position="194"/>
    </location>
</feature>
<proteinExistence type="predicted"/>
<sequence>MNKTTFPFNPYVKGINFKSIVKLFMLTVLISSASKSIAQEYPSTFTVFDEILFYDGYAETVNEPVPEGILRLSNSCYTRKLSEDELATFGNTLTMNITIKAACDNYDRIGSANIAFVPKNQESYTYDEVERIEIGRYITPFMNKNIEPDEVPYNFTIDNVAQIFKDETILAEYDIWIELELFGVPYAANTEVAGCAGRNDVFYGTLEFVTDLDTTVEYGDNFLLPLSFKYLLRDYTLEGTDVLGETVRTITFTLEEDVPNAKLHLITSNHGANAGGEEYIRRWHYIYFDEELALSYKPGGESCEPFREYNTQGNGIYGPSPRTEAEWASFSNWCPGDKIPIRVIDLGDLSAGEHSFKIDVPDAVFSGDQGEFPMSVYLQSYSETLDATVVEKPKYSLIPNPVKDVLSINTQETVKNITITSITGQTVLQSKSSILNLSTLQSGLYIVKITFANNQIAISKVVKQ</sequence>
<dbReference type="InterPro" id="IPR015196">
    <property type="entry name" value="PngaseF_N"/>
</dbReference>
<keyword evidence="1 3" id="KW-0732">Signal</keyword>
<dbReference type="Proteomes" id="UP000615760">
    <property type="component" value="Unassembled WGS sequence"/>
</dbReference>
<evidence type="ECO:0000259" key="4">
    <source>
        <dbReference type="SMART" id="SM01290"/>
    </source>
</evidence>
<gene>
    <name evidence="5" type="ORF">GCM10007424_06110</name>
</gene>
<evidence type="ECO:0000256" key="2">
    <source>
        <dbReference type="ARBA" id="ARBA00023157"/>
    </source>
</evidence>
<dbReference type="NCBIfam" id="TIGR04183">
    <property type="entry name" value="Por_Secre_tail"/>
    <property type="match status" value="1"/>
</dbReference>
<dbReference type="InterPro" id="IPR014784">
    <property type="entry name" value="Cu2_ascorb_mOase-like_C"/>
</dbReference>
<evidence type="ECO:0000313" key="5">
    <source>
        <dbReference type="EMBL" id="GGB68923.1"/>
    </source>
</evidence>
<dbReference type="SMART" id="SM01290">
    <property type="entry name" value="N-glycanase_N"/>
    <property type="match status" value="1"/>
</dbReference>
<dbReference type="SUPFAM" id="SSF49742">
    <property type="entry name" value="PHM/PNGase F"/>
    <property type="match status" value="1"/>
</dbReference>
<name>A0ABQ1JL17_9FLAO</name>
<feature type="signal peptide" evidence="3">
    <location>
        <begin position="1"/>
        <end position="38"/>
    </location>
</feature>
<protein>
    <recommendedName>
        <fullName evidence="4">Peptide-N-glycosidase F N-terminal domain-containing protein</fullName>
    </recommendedName>
</protein>
<keyword evidence="2" id="KW-1015">Disulfide bond</keyword>
<dbReference type="Pfam" id="PF09113">
    <property type="entry name" value="N-glycanase_C"/>
    <property type="match status" value="1"/>
</dbReference>
<dbReference type="InterPro" id="IPR026444">
    <property type="entry name" value="Secre_tail"/>
</dbReference>
<dbReference type="InterPro" id="IPR015197">
    <property type="entry name" value="PngaseF_C"/>
</dbReference>
<evidence type="ECO:0000256" key="3">
    <source>
        <dbReference type="SAM" id="SignalP"/>
    </source>
</evidence>
<dbReference type="Pfam" id="PF18962">
    <property type="entry name" value="Por_Secre_tail"/>
    <property type="match status" value="1"/>
</dbReference>
<evidence type="ECO:0000313" key="6">
    <source>
        <dbReference type="Proteomes" id="UP000615760"/>
    </source>
</evidence>
<organism evidence="5 6">
    <name type="scientific">Flavobacterium suaedae</name>
    <dbReference type="NCBI Taxonomy" id="1767027"/>
    <lineage>
        <taxon>Bacteria</taxon>
        <taxon>Pseudomonadati</taxon>
        <taxon>Bacteroidota</taxon>
        <taxon>Flavobacteriia</taxon>
        <taxon>Flavobacteriales</taxon>
        <taxon>Flavobacteriaceae</taxon>
        <taxon>Flavobacterium</taxon>
    </lineage>
</organism>